<reference evidence="2 3" key="1">
    <citation type="submission" date="2019-03" db="EMBL/GenBank/DDBJ databases">
        <authorList>
            <person name="Kim M.K.M."/>
        </authorList>
    </citation>
    <scope>NUCLEOTIDE SEQUENCE [LARGE SCALE GENOMIC DNA]</scope>
    <source>
        <strain evidence="2 3">18JY15-6</strain>
    </source>
</reference>
<feature type="region of interest" description="Disordered" evidence="1">
    <location>
        <begin position="1"/>
        <end position="24"/>
    </location>
</feature>
<dbReference type="Proteomes" id="UP000295453">
    <property type="component" value="Unassembled WGS sequence"/>
</dbReference>
<dbReference type="OrthoDB" id="3173471at2"/>
<dbReference type="RefSeq" id="WP_131585934.1">
    <property type="nucleotide sequence ID" value="NZ_SJZJ01000049.1"/>
</dbReference>
<evidence type="ECO:0000313" key="2">
    <source>
        <dbReference type="EMBL" id="TCJ20911.1"/>
    </source>
</evidence>
<comment type="caution">
    <text evidence="2">The sequence shown here is derived from an EMBL/GenBank/DDBJ whole genome shotgun (WGS) entry which is preliminary data.</text>
</comment>
<dbReference type="EMBL" id="SJZJ01000049">
    <property type="protein sequence ID" value="TCJ20911.1"/>
    <property type="molecule type" value="Genomic_DNA"/>
</dbReference>
<proteinExistence type="predicted"/>
<accession>A0A4R1BT92</accession>
<name>A0A4R1BT92_9ACTN</name>
<evidence type="ECO:0000313" key="3">
    <source>
        <dbReference type="Proteomes" id="UP000295453"/>
    </source>
</evidence>
<dbReference type="AlphaFoldDB" id="A0A4R1BT92"/>
<organism evidence="2 3">
    <name type="scientific">Nocardioides jejuensis</name>
    <dbReference type="NCBI Taxonomy" id="2502782"/>
    <lineage>
        <taxon>Bacteria</taxon>
        <taxon>Bacillati</taxon>
        <taxon>Actinomycetota</taxon>
        <taxon>Actinomycetes</taxon>
        <taxon>Propionibacteriales</taxon>
        <taxon>Nocardioidaceae</taxon>
        <taxon>Nocardioides</taxon>
    </lineage>
</organism>
<keyword evidence="3" id="KW-1185">Reference proteome</keyword>
<evidence type="ECO:0008006" key="4">
    <source>
        <dbReference type="Google" id="ProtNLM"/>
    </source>
</evidence>
<evidence type="ECO:0000256" key="1">
    <source>
        <dbReference type="SAM" id="MobiDB-lite"/>
    </source>
</evidence>
<protein>
    <recommendedName>
        <fullName evidence="4">DUF559 domain-containing protein</fullName>
    </recommendedName>
</protein>
<gene>
    <name evidence="2" type="ORF">EPD65_15985</name>
</gene>
<sequence length="324" mass="35633">MSESSMPPRRRTPPRPLESFDPRRPFTTAEAAQAGITRAALTGPAFQQLMRGVHVAADVPVTPALRASAPLVVSVPSAWASHASAGRILGVPLPVLPVEHVSVLTASDRPHRAGVRAHVAPPSSRIVTIDGVRLSAPAQLFIELAEQLTLVDLVVVGDWLVRKGKVSIDRLREFAGASTMRGAAAARAAVVFVRERVDSPMETRLRMLFVLAGFPEPEVNLSFDLGDGMRRYDLSWPGVKVVAEYDGRHHVEREAQWADDLLRAEEIDNDGWRRRTFIAGDVFNTPHRTLERMERLLRAVGLPGMPAVLSDAWRPHFPIKDGYL</sequence>